<dbReference type="SUPFAM" id="SSF48592">
    <property type="entry name" value="GroEL equatorial domain-like"/>
    <property type="match status" value="1"/>
</dbReference>
<dbReference type="InterPro" id="IPR002194">
    <property type="entry name" value="Chaperonin_TCP-1_CS"/>
</dbReference>
<dbReference type="InterPro" id="IPR017998">
    <property type="entry name" value="Chaperone_TCP-1"/>
</dbReference>
<organism evidence="7 8">
    <name type="scientific">Promethearchaeum syntrophicum</name>
    <dbReference type="NCBI Taxonomy" id="2594042"/>
    <lineage>
        <taxon>Archaea</taxon>
        <taxon>Promethearchaeati</taxon>
        <taxon>Promethearchaeota</taxon>
        <taxon>Promethearchaeia</taxon>
        <taxon>Promethearchaeales</taxon>
        <taxon>Promethearchaeaceae</taxon>
        <taxon>Promethearchaeum</taxon>
    </lineage>
</organism>
<dbReference type="InterPro" id="IPR027409">
    <property type="entry name" value="GroEL-like_apical_dom_sf"/>
</dbReference>
<dbReference type="InterPro" id="IPR027410">
    <property type="entry name" value="TCP-1-like_intermed_sf"/>
</dbReference>
<proteinExistence type="inferred from homology"/>
<dbReference type="GO" id="GO:0051082">
    <property type="term" value="F:unfolded protein binding"/>
    <property type="evidence" value="ECO:0007669"/>
    <property type="project" value="InterPro"/>
</dbReference>
<evidence type="ECO:0000256" key="1">
    <source>
        <dbReference type="ARBA" id="ARBA00008020"/>
    </source>
</evidence>
<dbReference type="Gene3D" id="1.10.560.10">
    <property type="entry name" value="GroEL-like equatorial domain"/>
    <property type="match status" value="1"/>
</dbReference>
<dbReference type="SUPFAM" id="SSF54849">
    <property type="entry name" value="GroEL-intermediate domain like"/>
    <property type="match status" value="1"/>
</dbReference>
<dbReference type="KEGG" id="psyt:DSAG12_01625"/>
<gene>
    <name evidence="7" type="primary">thsB</name>
    <name evidence="7" type="ORF">DSAG12_01625</name>
</gene>
<dbReference type="Gene3D" id="3.50.7.10">
    <property type="entry name" value="GroEL"/>
    <property type="match status" value="1"/>
</dbReference>
<keyword evidence="4 5" id="KW-0143">Chaperone</keyword>
<dbReference type="GO" id="GO:0005524">
    <property type="term" value="F:ATP binding"/>
    <property type="evidence" value="ECO:0007669"/>
    <property type="project" value="UniProtKB-KW"/>
</dbReference>
<evidence type="ECO:0000313" key="7">
    <source>
        <dbReference type="EMBL" id="QEE15798.1"/>
    </source>
</evidence>
<accession>A0A5B9D942</accession>
<evidence type="ECO:0000256" key="5">
    <source>
        <dbReference type="RuleBase" id="RU004187"/>
    </source>
</evidence>
<reference evidence="7 8" key="1">
    <citation type="journal article" date="2020" name="Nature">
        <title>Isolation of an archaeon at the prokaryote-eukaryote interface.</title>
        <authorList>
            <person name="Imachi H."/>
            <person name="Nobu M.K."/>
            <person name="Nakahara N."/>
            <person name="Morono Y."/>
            <person name="Ogawara M."/>
            <person name="Takaki Y."/>
            <person name="Takano Y."/>
            <person name="Uematsu K."/>
            <person name="Ikuta T."/>
            <person name="Ito M."/>
            <person name="Matsui Y."/>
            <person name="Miyazaki M."/>
            <person name="Murata K."/>
            <person name="Saito Y."/>
            <person name="Sakai S."/>
            <person name="Song C."/>
            <person name="Tasumi E."/>
            <person name="Yamanaka Y."/>
            <person name="Yamaguchi T."/>
            <person name="Kamagata Y."/>
            <person name="Tamaki H."/>
            <person name="Takai K."/>
        </authorList>
    </citation>
    <scope>NUCLEOTIDE SEQUENCE [LARGE SCALE GENOMIC DNA]</scope>
    <source>
        <strain evidence="7 8">MK-D1</strain>
    </source>
</reference>
<dbReference type="EMBL" id="CP042905">
    <property type="protein sequence ID" value="QEE15798.1"/>
    <property type="molecule type" value="Genomic_DNA"/>
</dbReference>
<dbReference type="PROSITE" id="PS00750">
    <property type="entry name" value="TCP1_1"/>
    <property type="match status" value="1"/>
</dbReference>
<dbReference type="Pfam" id="PF00118">
    <property type="entry name" value="Cpn60_TCP1"/>
    <property type="match status" value="1"/>
</dbReference>
<dbReference type="InterPro" id="IPR053374">
    <property type="entry name" value="TCP-1_chaperonin"/>
</dbReference>
<dbReference type="GO" id="GO:0016887">
    <property type="term" value="F:ATP hydrolysis activity"/>
    <property type="evidence" value="ECO:0007669"/>
    <property type="project" value="InterPro"/>
</dbReference>
<name>A0A5B9D942_9ARCH</name>
<dbReference type="NCBIfam" id="NF041082">
    <property type="entry name" value="thermosome_alpha"/>
    <property type="match status" value="1"/>
</dbReference>
<dbReference type="InterPro" id="IPR054827">
    <property type="entry name" value="thermosome_alpha"/>
</dbReference>
<reference evidence="7 8" key="2">
    <citation type="journal article" date="2024" name="Int. J. Syst. Evol. Microbiol.">
        <title>Promethearchaeum syntrophicum gen. nov., sp. nov., an anaerobic, obligately syntrophic archaeon, the first isolate of the lineage 'Asgard' archaea, and proposal of the new archaeal phylum Promethearchaeota phyl. nov. and kingdom Promethearchaeati regn. nov.</title>
        <authorList>
            <person name="Imachi H."/>
            <person name="Nobu M.K."/>
            <person name="Kato S."/>
            <person name="Takaki Y."/>
            <person name="Miyazaki M."/>
            <person name="Miyata M."/>
            <person name="Ogawara M."/>
            <person name="Saito Y."/>
            <person name="Sakai S."/>
            <person name="Tahara Y.O."/>
            <person name="Takano Y."/>
            <person name="Tasumi E."/>
            <person name="Uematsu K."/>
            <person name="Yoshimura T."/>
            <person name="Itoh T."/>
            <person name="Ohkuma M."/>
            <person name="Takai K."/>
        </authorList>
    </citation>
    <scope>NUCLEOTIDE SEQUENCE [LARGE SCALE GENOMIC DNA]</scope>
    <source>
        <strain evidence="7 8">MK-D1</strain>
    </source>
</reference>
<dbReference type="GeneID" id="41329619"/>
<protein>
    <submittedName>
        <fullName evidence="7">Thermosome subunit beta</fullName>
    </submittedName>
</protein>
<dbReference type="RefSeq" id="WP_147662699.1">
    <property type="nucleotide sequence ID" value="NZ_CP042905.2"/>
</dbReference>
<dbReference type="InterPro" id="IPR027413">
    <property type="entry name" value="GROEL-like_equatorial_sf"/>
</dbReference>
<evidence type="ECO:0000313" key="8">
    <source>
        <dbReference type="Proteomes" id="UP000321408"/>
    </source>
</evidence>
<dbReference type="Proteomes" id="UP000321408">
    <property type="component" value="Chromosome"/>
</dbReference>
<dbReference type="GO" id="GO:0140662">
    <property type="term" value="F:ATP-dependent protein folding chaperone"/>
    <property type="evidence" value="ECO:0007669"/>
    <property type="project" value="InterPro"/>
</dbReference>
<dbReference type="NCBIfam" id="NF041083">
    <property type="entry name" value="thermosome_beta"/>
    <property type="match status" value="1"/>
</dbReference>
<dbReference type="AlphaFoldDB" id="A0A5B9D942"/>
<feature type="compositionally biased region" description="Gly residues" evidence="6">
    <location>
        <begin position="531"/>
        <end position="547"/>
    </location>
</feature>
<dbReference type="PROSITE" id="PS00751">
    <property type="entry name" value="TCP1_2"/>
    <property type="match status" value="1"/>
</dbReference>
<dbReference type="SUPFAM" id="SSF52029">
    <property type="entry name" value="GroEL apical domain-like"/>
    <property type="match status" value="1"/>
</dbReference>
<dbReference type="OrthoDB" id="9362at2157"/>
<evidence type="ECO:0000256" key="2">
    <source>
        <dbReference type="ARBA" id="ARBA00022741"/>
    </source>
</evidence>
<evidence type="ECO:0000256" key="3">
    <source>
        <dbReference type="ARBA" id="ARBA00022840"/>
    </source>
</evidence>
<dbReference type="PROSITE" id="PS00995">
    <property type="entry name" value="TCP1_3"/>
    <property type="match status" value="1"/>
</dbReference>
<sequence length="547" mass="58621">MSQLGGMPILVLREGSEHTKGNDARSKNIVAIQAVAEAVKSTLGPRGMDKMLVDSLGDITVTNDGATILENLDVEHPGAKMAVTISKTQDTNVGDGTTSSVIIAGQLLTVSNELMSQGIHPSIVARGYSLAGKRAREILKDEIAVSIDPSKDREILKNIAITTMNSKGISGNKEFFSDLAVDAFSKVKSEKNNMAKVKNIVIVKKKGKSIKESQIIDGIILEKEPTHQMMLKIVDNAKIALISQAFEIKKTEFSSDLKISDPNEIQNFLDQEESILKHYAEKIKESGANVVINQKGIEDSVSHFLHKYGIVAVKSVTKSDLEKIQKAIGGKIVENINSLTEKDLGFAKKVEFKKIAGDDLCFISGCKNPKAVSILLRAGVTAGLDEAERTLHDALCVIASVHDRNAIVGGGGAVEMELSQRLLNLASKQSGKEQIAIESYARALEIIPITLAENAGLDPINIIAELRGEHSKPGNEFAGLEIYQGKVVDNRASGVIEPVANIDQIIKSATELSVMILRIDDMIKARKSSGGPPGGMGGMGGMPPGMM</sequence>
<keyword evidence="8" id="KW-1185">Reference proteome</keyword>
<feature type="region of interest" description="Disordered" evidence="6">
    <location>
        <begin position="527"/>
        <end position="547"/>
    </location>
</feature>
<keyword evidence="3 5" id="KW-0067">ATP-binding</keyword>
<comment type="similarity">
    <text evidence="1 5">Belongs to the TCP-1 chaperonin family.</text>
</comment>
<evidence type="ECO:0000256" key="4">
    <source>
        <dbReference type="ARBA" id="ARBA00023186"/>
    </source>
</evidence>
<keyword evidence="2 5" id="KW-0547">Nucleotide-binding</keyword>
<dbReference type="PANTHER" id="PTHR11353">
    <property type="entry name" value="CHAPERONIN"/>
    <property type="match status" value="1"/>
</dbReference>
<dbReference type="PRINTS" id="PR00304">
    <property type="entry name" value="TCOMPLEXTCP1"/>
</dbReference>
<dbReference type="Gene3D" id="3.30.260.10">
    <property type="entry name" value="TCP-1-like chaperonin intermediate domain"/>
    <property type="match status" value="1"/>
</dbReference>
<dbReference type="InterPro" id="IPR002423">
    <property type="entry name" value="Cpn60/GroEL/TCP-1"/>
</dbReference>
<evidence type="ECO:0000256" key="6">
    <source>
        <dbReference type="SAM" id="MobiDB-lite"/>
    </source>
</evidence>